<gene>
    <name evidence="3" type="ORF">RchiOBHm_Chr2g0158481</name>
</gene>
<keyword evidence="2" id="KW-0732">Signal</keyword>
<evidence type="ECO:0000313" key="3">
    <source>
        <dbReference type="EMBL" id="PRQ52716.1"/>
    </source>
</evidence>
<feature type="region of interest" description="Disordered" evidence="1">
    <location>
        <begin position="30"/>
        <end position="86"/>
    </location>
</feature>
<name>A0A2P6S230_ROSCH</name>
<sequence>MNRFRELCVLFTLLILLFAPSSSHGTLITGFPSPSSSLARRRRTQQQRVFHFRPAVTSGPSKPKENYYESEKRKVPTGSNPLHNKR</sequence>
<feature type="signal peptide" evidence="2">
    <location>
        <begin position="1"/>
        <end position="25"/>
    </location>
</feature>
<feature type="compositionally biased region" description="Polar residues" evidence="1">
    <location>
        <begin position="77"/>
        <end position="86"/>
    </location>
</feature>
<comment type="caution">
    <text evidence="3">The sequence shown here is derived from an EMBL/GenBank/DDBJ whole genome shotgun (WGS) entry which is preliminary data.</text>
</comment>
<evidence type="ECO:0000256" key="2">
    <source>
        <dbReference type="SAM" id="SignalP"/>
    </source>
</evidence>
<dbReference type="EMBL" id="PDCK01000040">
    <property type="protein sequence ID" value="PRQ52716.1"/>
    <property type="molecule type" value="Genomic_DNA"/>
</dbReference>
<accession>A0A2P6S230</accession>
<evidence type="ECO:0000256" key="1">
    <source>
        <dbReference type="SAM" id="MobiDB-lite"/>
    </source>
</evidence>
<feature type="compositionally biased region" description="Basic and acidic residues" evidence="1">
    <location>
        <begin position="62"/>
        <end position="74"/>
    </location>
</feature>
<dbReference type="AlphaFoldDB" id="A0A2P6S230"/>
<protein>
    <recommendedName>
        <fullName evidence="5">Clavata3/ESR (CLE) gene family member</fullName>
    </recommendedName>
</protein>
<reference evidence="3 4" key="1">
    <citation type="journal article" date="2018" name="Nat. Genet.">
        <title>The Rosa genome provides new insights in the design of modern roses.</title>
        <authorList>
            <person name="Bendahmane M."/>
        </authorList>
    </citation>
    <scope>NUCLEOTIDE SEQUENCE [LARGE SCALE GENOMIC DNA]</scope>
    <source>
        <strain evidence="4">cv. Old Blush</strain>
    </source>
</reference>
<organism evidence="3 4">
    <name type="scientific">Rosa chinensis</name>
    <name type="common">China rose</name>
    <dbReference type="NCBI Taxonomy" id="74649"/>
    <lineage>
        <taxon>Eukaryota</taxon>
        <taxon>Viridiplantae</taxon>
        <taxon>Streptophyta</taxon>
        <taxon>Embryophyta</taxon>
        <taxon>Tracheophyta</taxon>
        <taxon>Spermatophyta</taxon>
        <taxon>Magnoliopsida</taxon>
        <taxon>eudicotyledons</taxon>
        <taxon>Gunneridae</taxon>
        <taxon>Pentapetalae</taxon>
        <taxon>rosids</taxon>
        <taxon>fabids</taxon>
        <taxon>Rosales</taxon>
        <taxon>Rosaceae</taxon>
        <taxon>Rosoideae</taxon>
        <taxon>Rosoideae incertae sedis</taxon>
        <taxon>Rosa</taxon>
    </lineage>
</organism>
<evidence type="ECO:0000313" key="4">
    <source>
        <dbReference type="Proteomes" id="UP000238479"/>
    </source>
</evidence>
<proteinExistence type="predicted"/>
<feature type="chain" id="PRO_5015154587" description="Clavata3/ESR (CLE) gene family member" evidence="2">
    <location>
        <begin position="26"/>
        <end position="86"/>
    </location>
</feature>
<dbReference type="Proteomes" id="UP000238479">
    <property type="component" value="Chromosome 2"/>
</dbReference>
<evidence type="ECO:0008006" key="5">
    <source>
        <dbReference type="Google" id="ProtNLM"/>
    </source>
</evidence>
<dbReference type="Gramene" id="PRQ52716">
    <property type="protein sequence ID" value="PRQ52716"/>
    <property type="gene ID" value="RchiOBHm_Chr2g0158481"/>
</dbReference>
<keyword evidence="4" id="KW-1185">Reference proteome</keyword>